<comment type="caution">
    <text evidence="2">The sequence shown here is derived from an EMBL/GenBank/DDBJ whole genome shotgun (WGS) entry which is preliminary data.</text>
</comment>
<feature type="compositionally biased region" description="Basic and acidic residues" evidence="1">
    <location>
        <begin position="82"/>
        <end position="92"/>
    </location>
</feature>
<organism evidence="2 3">
    <name type="scientific">Saguinus oedipus</name>
    <name type="common">Cotton-top tamarin</name>
    <name type="synonym">Oedipomidas oedipus</name>
    <dbReference type="NCBI Taxonomy" id="9490"/>
    <lineage>
        <taxon>Eukaryota</taxon>
        <taxon>Metazoa</taxon>
        <taxon>Chordata</taxon>
        <taxon>Craniata</taxon>
        <taxon>Vertebrata</taxon>
        <taxon>Euteleostomi</taxon>
        <taxon>Mammalia</taxon>
        <taxon>Eutheria</taxon>
        <taxon>Euarchontoglires</taxon>
        <taxon>Primates</taxon>
        <taxon>Haplorrhini</taxon>
        <taxon>Platyrrhini</taxon>
        <taxon>Cebidae</taxon>
        <taxon>Callitrichinae</taxon>
        <taxon>Saguinus</taxon>
    </lineage>
</organism>
<protein>
    <submittedName>
        <fullName evidence="2">Uncharacterized protein</fullName>
    </submittedName>
</protein>
<feature type="region of interest" description="Disordered" evidence="1">
    <location>
        <begin position="1"/>
        <end position="262"/>
    </location>
</feature>
<evidence type="ECO:0000256" key="1">
    <source>
        <dbReference type="SAM" id="MobiDB-lite"/>
    </source>
</evidence>
<evidence type="ECO:0000313" key="2">
    <source>
        <dbReference type="EMBL" id="KAK2121892.1"/>
    </source>
</evidence>
<keyword evidence="3" id="KW-1185">Reference proteome</keyword>
<accession>A0ABQ9WJQ8</accession>
<feature type="compositionally biased region" description="Basic and acidic residues" evidence="1">
    <location>
        <begin position="39"/>
        <end position="64"/>
    </location>
</feature>
<sequence>MPQVLALVEKAGDLLLPPRPQKPRHTNSPDLQAHPPHAQAERTAMEDGDPERARHGRKNPGEHTTRRRARQGCASELLGTPEPRHGAEEGPPRPRASGSAPRALGAAPSFGERSPGTAQRLPREARSVRQKARVPGQRWSGARAPVLRTGAHRSFAERKRTPRPGSWAFRQSRRLPAPLPSPLHAPTPTTASPRPPPRLRFQPKHREVFQEPAPSPRQSRNPPSHLYLPSPQRGPPTGGACTGAPPHHPCKRQQPRRLLRRL</sequence>
<reference evidence="2 3" key="1">
    <citation type="submission" date="2023-05" db="EMBL/GenBank/DDBJ databases">
        <title>B98-5 Cell Line De Novo Hybrid Assembly: An Optical Mapping Approach.</title>
        <authorList>
            <person name="Kananen K."/>
            <person name="Auerbach J.A."/>
            <person name="Kautto E."/>
            <person name="Blachly J.S."/>
        </authorList>
    </citation>
    <scope>NUCLEOTIDE SEQUENCE [LARGE SCALE GENOMIC DNA]</scope>
    <source>
        <strain evidence="2">B95-8</strain>
        <tissue evidence="2">Cell line</tissue>
    </source>
</reference>
<gene>
    <name evidence="2" type="ORF">P7K49_003278</name>
</gene>
<dbReference type="Proteomes" id="UP001266305">
    <property type="component" value="Unassembled WGS sequence"/>
</dbReference>
<proteinExistence type="predicted"/>
<evidence type="ECO:0000313" key="3">
    <source>
        <dbReference type="Proteomes" id="UP001266305"/>
    </source>
</evidence>
<feature type="compositionally biased region" description="Basic residues" evidence="1">
    <location>
        <begin position="248"/>
        <end position="262"/>
    </location>
</feature>
<name>A0ABQ9WJQ8_SAGOE</name>
<dbReference type="EMBL" id="JASSZA010000001">
    <property type="protein sequence ID" value="KAK2121892.1"/>
    <property type="molecule type" value="Genomic_DNA"/>
</dbReference>